<dbReference type="PRINTS" id="PR00778">
    <property type="entry name" value="HTHARSR"/>
</dbReference>
<dbReference type="Proteomes" id="UP000182306">
    <property type="component" value="Chromosome"/>
</dbReference>
<dbReference type="GO" id="GO:0003677">
    <property type="term" value="F:DNA binding"/>
    <property type="evidence" value="ECO:0007669"/>
    <property type="project" value="UniProtKB-KW"/>
</dbReference>
<evidence type="ECO:0000256" key="2">
    <source>
        <dbReference type="ARBA" id="ARBA00023125"/>
    </source>
</evidence>
<reference evidence="4 5" key="1">
    <citation type="submission" date="2015-10" db="EMBL/GenBank/DDBJ databases">
        <title>Genomic differences between typical nodule nitrogen-fixing rhizobial strains and those coming from bean seeds.</title>
        <authorList>
            <person name="Peralta H."/>
            <person name="Aguilar-Vera A."/>
            <person name="Diaz R."/>
            <person name="Mora Y."/>
            <person name="Martinez-Batallar G."/>
            <person name="Salazar E."/>
            <person name="Vargas-Lagunas C."/>
            <person name="Encarnacion S."/>
            <person name="Girard L."/>
            <person name="Mora J."/>
        </authorList>
    </citation>
    <scope>NUCLEOTIDE SEQUENCE [LARGE SCALE GENOMIC DNA]</scope>
    <source>
        <strain evidence="4 5">CFNEI 73</strain>
    </source>
</reference>
<dbReference type="EMBL" id="CP013107">
    <property type="protein sequence ID" value="APG91514.1"/>
    <property type="molecule type" value="Genomic_DNA"/>
</dbReference>
<dbReference type="SMART" id="SM00418">
    <property type="entry name" value="HTH_ARSR"/>
    <property type="match status" value="1"/>
</dbReference>
<evidence type="ECO:0000256" key="1">
    <source>
        <dbReference type="ARBA" id="ARBA00023015"/>
    </source>
</evidence>
<evidence type="ECO:0000313" key="5">
    <source>
        <dbReference type="Proteomes" id="UP000182306"/>
    </source>
</evidence>
<dbReference type="KEGG" id="same:SAMCFNEI73_Ch2231"/>
<proteinExistence type="predicted"/>
<dbReference type="InterPro" id="IPR051081">
    <property type="entry name" value="HTH_MetalResp_TranReg"/>
</dbReference>
<keyword evidence="1" id="KW-0805">Transcription regulation</keyword>
<dbReference type="GO" id="GO:0003700">
    <property type="term" value="F:DNA-binding transcription factor activity"/>
    <property type="evidence" value="ECO:0007669"/>
    <property type="project" value="InterPro"/>
</dbReference>
<name>A0A1L3LN57_9HYPH</name>
<gene>
    <name evidence="4" type="ORF">SAMCFNEI73_Ch2231</name>
</gene>
<keyword evidence="5" id="KW-1185">Reference proteome</keyword>
<dbReference type="InterPro" id="IPR001845">
    <property type="entry name" value="HTH_ArsR_DNA-bd_dom"/>
</dbReference>
<keyword evidence="3" id="KW-0804">Transcription</keyword>
<dbReference type="NCBIfam" id="NF033788">
    <property type="entry name" value="HTH_metalloreg"/>
    <property type="match status" value="1"/>
</dbReference>
<dbReference type="STRING" id="194963.SAMCFNEI73_Ch2231"/>
<organism evidence="4 5">
    <name type="scientific">Sinorhizobium americanum</name>
    <dbReference type="NCBI Taxonomy" id="194963"/>
    <lineage>
        <taxon>Bacteria</taxon>
        <taxon>Pseudomonadati</taxon>
        <taxon>Pseudomonadota</taxon>
        <taxon>Alphaproteobacteria</taxon>
        <taxon>Hyphomicrobiales</taxon>
        <taxon>Rhizobiaceae</taxon>
        <taxon>Sinorhizobium/Ensifer group</taxon>
        <taxon>Sinorhizobium</taxon>
    </lineage>
</organism>
<evidence type="ECO:0000313" key="4">
    <source>
        <dbReference type="EMBL" id="APG91514.1"/>
    </source>
</evidence>
<accession>A0A1L3LN57</accession>
<dbReference type="InterPro" id="IPR036390">
    <property type="entry name" value="WH_DNA-bd_sf"/>
</dbReference>
<protein>
    <submittedName>
        <fullName evidence="4">ArsR family transcriptional regulator</fullName>
    </submittedName>
</protein>
<dbReference type="AlphaFoldDB" id="A0A1L3LN57"/>
<dbReference type="Pfam" id="PF12840">
    <property type="entry name" value="HTH_20"/>
    <property type="match status" value="1"/>
</dbReference>
<dbReference type="Gene3D" id="1.10.10.10">
    <property type="entry name" value="Winged helix-like DNA-binding domain superfamily/Winged helix DNA-binding domain"/>
    <property type="match status" value="1"/>
</dbReference>
<dbReference type="PANTHER" id="PTHR33154">
    <property type="entry name" value="TRANSCRIPTIONAL REGULATOR, ARSR FAMILY"/>
    <property type="match status" value="1"/>
</dbReference>
<dbReference type="SUPFAM" id="SSF46785">
    <property type="entry name" value="Winged helix' DNA-binding domain"/>
    <property type="match status" value="1"/>
</dbReference>
<dbReference type="OrthoDB" id="9790747at2"/>
<dbReference type="InterPro" id="IPR036388">
    <property type="entry name" value="WH-like_DNA-bd_sf"/>
</dbReference>
<dbReference type="RefSeq" id="WP_037386444.1">
    <property type="nucleotide sequence ID" value="NZ_CP013107.1"/>
</dbReference>
<dbReference type="InterPro" id="IPR011991">
    <property type="entry name" value="ArsR-like_HTH"/>
</dbReference>
<dbReference type="PROSITE" id="PS50987">
    <property type="entry name" value="HTH_ARSR_2"/>
    <property type="match status" value="1"/>
</dbReference>
<dbReference type="CDD" id="cd00090">
    <property type="entry name" value="HTH_ARSR"/>
    <property type="match status" value="1"/>
</dbReference>
<keyword evidence="2" id="KW-0238">DNA-binding</keyword>
<dbReference type="PANTHER" id="PTHR33154:SF33">
    <property type="entry name" value="TRANSCRIPTIONAL REPRESSOR SDPR"/>
    <property type="match status" value="1"/>
</dbReference>
<sequence>MTYETRLFAALADPTRRAIFERLAARGQSVSELSRAMPVSQPAISQHLKVLKEARLVRDEPAGARRIYSIDPGGLGPLRQWLDRFWIEQLAAFQSKVDAVADREEG</sequence>
<evidence type="ECO:0000256" key="3">
    <source>
        <dbReference type="ARBA" id="ARBA00023163"/>
    </source>
</evidence>